<dbReference type="GO" id="GO:0006397">
    <property type="term" value="P:mRNA processing"/>
    <property type="evidence" value="ECO:0007669"/>
    <property type="project" value="UniProtKB-KW"/>
</dbReference>
<dbReference type="PANTHER" id="PTHR37984">
    <property type="entry name" value="PROTEIN CBG26694"/>
    <property type="match status" value="1"/>
</dbReference>
<reference evidence="13 14" key="1">
    <citation type="submission" date="2017-05" db="EMBL/GenBank/DDBJ databases">
        <title>The Genome Sequence of Tsuchiyaea wingfieldii DSM 27421.</title>
        <authorList>
            <person name="Cuomo C."/>
            <person name="Passer A."/>
            <person name="Billmyre B."/>
            <person name="Heitman J."/>
        </authorList>
    </citation>
    <scope>NUCLEOTIDE SEQUENCE [LARGE SCALE GENOMIC DNA]</scope>
    <source>
        <strain evidence="13 14">DSM 27421</strain>
    </source>
</reference>
<dbReference type="GO" id="GO:0004519">
    <property type="term" value="F:endonuclease activity"/>
    <property type="evidence" value="ECO:0007669"/>
    <property type="project" value="UniProtKB-KW"/>
</dbReference>
<dbReference type="EC" id="2.7.7.49" evidence="1"/>
<keyword evidence="7" id="KW-0255">Endonuclease</keyword>
<feature type="domain" description="Reverse transcriptase RNase H-like" evidence="12">
    <location>
        <begin position="1619"/>
        <end position="1719"/>
    </location>
</feature>
<accession>A0A5D3AK18</accession>
<evidence type="ECO:0000256" key="1">
    <source>
        <dbReference type="ARBA" id="ARBA00012493"/>
    </source>
</evidence>
<evidence type="ECO:0000259" key="11">
    <source>
        <dbReference type="Pfam" id="PF00078"/>
    </source>
</evidence>
<feature type="domain" description="Reverse transcriptase" evidence="11">
    <location>
        <begin position="1342"/>
        <end position="1522"/>
    </location>
</feature>
<dbReference type="Gene3D" id="3.10.10.10">
    <property type="entry name" value="HIV Type 1 Reverse Transcriptase, subunit A, domain 1"/>
    <property type="match status" value="1"/>
</dbReference>
<evidence type="ECO:0000256" key="3">
    <source>
        <dbReference type="ARBA" id="ARBA00022679"/>
    </source>
</evidence>
<keyword evidence="14" id="KW-1185">Reference proteome</keyword>
<dbReference type="CDD" id="cd09274">
    <property type="entry name" value="RNase_HI_RT_Ty3"/>
    <property type="match status" value="1"/>
</dbReference>
<dbReference type="InterPro" id="IPR050951">
    <property type="entry name" value="Retrovirus_Pol_polyprotein"/>
</dbReference>
<feature type="region of interest" description="Disordered" evidence="10">
    <location>
        <begin position="680"/>
        <end position="705"/>
    </location>
</feature>
<dbReference type="GO" id="GO:0003964">
    <property type="term" value="F:RNA-directed DNA polymerase activity"/>
    <property type="evidence" value="ECO:0007669"/>
    <property type="project" value="UniProtKB-KW"/>
</dbReference>
<keyword evidence="6" id="KW-0064">Aspartyl protease</keyword>
<keyword evidence="9" id="KW-0695">RNA-directed DNA polymerase</keyword>
<dbReference type="Pfam" id="PF00078">
    <property type="entry name" value="RVT_1"/>
    <property type="match status" value="1"/>
</dbReference>
<feature type="compositionally biased region" description="Basic and acidic residues" evidence="10">
    <location>
        <begin position="1787"/>
        <end position="1799"/>
    </location>
</feature>
<dbReference type="GO" id="GO:0008270">
    <property type="term" value="F:zinc ion binding"/>
    <property type="evidence" value="ECO:0007669"/>
    <property type="project" value="InterPro"/>
</dbReference>
<dbReference type="Pfam" id="PF17917">
    <property type="entry name" value="RT_RNaseH"/>
    <property type="match status" value="1"/>
</dbReference>
<dbReference type="InterPro" id="IPR021109">
    <property type="entry name" value="Peptidase_aspartic_dom_sf"/>
</dbReference>
<dbReference type="CDD" id="cd00303">
    <property type="entry name" value="retropepsin_like"/>
    <property type="match status" value="1"/>
</dbReference>
<feature type="region of interest" description="Disordered" evidence="10">
    <location>
        <begin position="798"/>
        <end position="823"/>
    </location>
</feature>
<dbReference type="InterPro" id="IPR043502">
    <property type="entry name" value="DNA/RNA_pol_sf"/>
</dbReference>
<keyword evidence="8" id="KW-0378">Hydrolase</keyword>
<evidence type="ECO:0000256" key="5">
    <source>
        <dbReference type="ARBA" id="ARBA00022722"/>
    </source>
</evidence>
<sequence>MSTQGNNDNQSSAERGQSASVVTPQQLAALLQSFDTIAQAAMQNMNRPPAAAPAPVPADLVAPTAVVPAKMPYPSDKNAQIWKGEAETLNSCILWFERTAKEKKLPEADYTTKWFDYVQVGFAERLRLTLAEFMEDWEAMKQEMYTSYPDRAKLIQGSTESLKALADYWTTQPLVVMEDLTLRKNAYSKEINEYLNDDGSSAEVDKFWFCGMPLAWQAEYDTTVHRHFVPTTGTRKRYPTKKTLEDWLKRILDPTDEVHTAVIEKLNPGIKTHQQRSIESEMRKTKNLSKIQQGKADIIAIRPDNSMADYDNFQSTWGGLPNSTLADVKPVINEVDTLVNDMSQLKVQSVTSAHDAAAYRRYYTRLLAISPVAAQAFPMTIQDTPVVSIATLLAKVGDLQMRYRNNYQDMPEYRSAIATLQTMHPVVAQAVQGKTAEVDRQGQAPVYSKAPRDLPPHFGTPNRVNQGYPGNNAPGGNNTAGPGNDRRCHFCGGSDHYLRNCPEADKMGKLGAIVQENGFWVWADTKRRITRHRDGTYGSTVKELWQHALDNMQTAKTVNQLASDYIPFEQSMYDDGEESDEVAYTYNTRAVSTGFFAAQVVDDNGDPYQGTLLGMPAVSAAQQGFRCASIYTDPGEARSHTYSTRSGRKSADDDIVLGLMRTMRAMESTHTQDAVTNVVTRSQSAHNAGPDQPSSGTSTGSNAIPLRGWASHITSSAKTTIPSKSSNPVTDRPAELARKVRFHDTNVKESSGTRWSPITKAVNSEDVLSRLILDDGIVTLKIGELCAISEPYRKRLSQMTRNHRGSAVSETNYASPDAREHQGNSRVIDGHFIEEIVDSHSDTDSEADDGLNIRHFETSAVQQHSFGAPDDDRIANELLAVSTSHMKVAVEGVPMVALVDSGSELNVMPLSMWEEINNETSGLARRTDTIFHLNGVIGKGEELHGHAKLNVTLGGITTQHIFWIGESVKTLILGEPFIYKNKVEVIWKTDDRRALRQRTSNGVTEQWVDGPNGIQKTYYDPRNPTKVISFRPPTLAKVQMLQVTHMAGPYHTVGGEPVAPVAISLPSPPSPTESSPTTSPRTRFDFDLALEIDWLANAIAGQLFSTIPHEDANITIDLATAFLVTPNTGSLVDQMRAELQSPLASCFLRSGAYKTVSRARGWTTTHLEEVDERVTPEFEVAGAYKSVLKKKRPVETQYPESEKRPMKFPEDILADLPQVPTQPLPRDQLQYGERVTKARIDEIWDRSLPGFLTETEKDVFTAVLLNNEMGLAWTEEEKGSFRTDCIPPQRIPLVPHAPWQDKIHRIPAKTREKVIDFLKGKLKYGLYERSQSSYRSAFFPVAKKDGNIRIVHDLQHLNEVTVRDAGVPPNMDDLTEDLAGCSVYTGLDAFAGYDQLEIDVESRDVTSFESPLGTLRLTKMPQGWTNAVAVFHRVMGFIFADEYPTTVQIYIDDVTVKGPKTFYADDAGRPETIPQNSQIRRFIYEHACDLNKVLHKMKRFGGTFSAKKLEVAVKEIKMVGFMCSHEGRRVTHDAMAKVEKWTECRSKKDVRSILGILGRGRIWIKGYGDMVRPLVELTKSDGTHFEWPAAAAAALEKAKEAFLSCGVIRPVDYSDLNKYPIIVAVDASQFGCGIELAQMDSDGRRRIARCMSVYYNETQQRYGQAKLELFGVFVALKIAKPWIHGCKFILETDCSSVKQMITGANFPSAAESRWCAYIQLHHFEFRHIPGTKHEVADALSRRPHQVDDSDQDSDFGEILDATVGMTSHGPFQVHVLNGDDADDSQEDSDHDHDANLRLDDEDRLAEDRWDGQPMVNNAYMRAPLGMTPYKALYGQECVLPIDFTLESMLLSNWRQVESETDLLEARMKQMEKRPSEMAEIAAMVKSSRNLSVEYHNEKNEKRQQNRNFKPGDFVLIRNSQQDNGREVRRKPRWRGPFRIVRVNQGGRFVLSEATGRELKEKIPGSRVRKFFHRPAMMDIVLGREEEADAESD</sequence>
<dbReference type="Gene3D" id="2.40.70.10">
    <property type="entry name" value="Acid Proteases"/>
    <property type="match status" value="1"/>
</dbReference>
<feature type="region of interest" description="Disordered" evidence="10">
    <location>
        <begin position="1772"/>
        <end position="1799"/>
    </location>
</feature>
<dbReference type="InterPro" id="IPR041373">
    <property type="entry name" value="RT_RNaseH"/>
</dbReference>
<dbReference type="InterPro" id="IPR000477">
    <property type="entry name" value="RT_dom"/>
</dbReference>
<dbReference type="Gene3D" id="3.30.70.270">
    <property type="match status" value="2"/>
</dbReference>
<keyword evidence="3" id="KW-0808">Transferase</keyword>
<dbReference type="InterPro" id="IPR001969">
    <property type="entry name" value="Aspartic_peptidase_AS"/>
</dbReference>
<dbReference type="Proteomes" id="UP000322245">
    <property type="component" value="Unassembled WGS sequence"/>
</dbReference>
<proteinExistence type="predicted"/>
<dbReference type="SUPFAM" id="SSF50630">
    <property type="entry name" value="Acid proteases"/>
    <property type="match status" value="1"/>
</dbReference>
<dbReference type="GO" id="GO:0006508">
    <property type="term" value="P:proteolysis"/>
    <property type="evidence" value="ECO:0007669"/>
    <property type="project" value="InterPro"/>
</dbReference>
<dbReference type="PROSITE" id="PS00141">
    <property type="entry name" value="ASP_PROTEASE"/>
    <property type="match status" value="1"/>
</dbReference>
<feature type="compositionally biased region" description="Polar residues" evidence="10">
    <location>
        <begin position="680"/>
        <end position="702"/>
    </location>
</feature>
<dbReference type="SUPFAM" id="SSF57756">
    <property type="entry name" value="Retrovirus zinc finger-like domains"/>
    <property type="match status" value="1"/>
</dbReference>
<evidence type="ECO:0000256" key="10">
    <source>
        <dbReference type="SAM" id="MobiDB-lite"/>
    </source>
</evidence>
<evidence type="ECO:0000256" key="7">
    <source>
        <dbReference type="ARBA" id="ARBA00022759"/>
    </source>
</evidence>
<comment type="caution">
    <text evidence="13">The sequence shown here is derived from an EMBL/GenBank/DDBJ whole genome shotgun (WGS) entry which is preliminary data.</text>
</comment>
<name>A0A5D3AK18_9TREE</name>
<evidence type="ECO:0000313" key="14">
    <source>
        <dbReference type="Proteomes" id="UP000322245"/>
    </source>
</evidence>
<evidence type="ECO:0000256" key="9">
    <source>
        <dbReference type="ARBA" id="ARBA00022918"/>
    </source>
</evidence>
<dbReference type="SUPFAM" id="SSF56672">
    <property type="entry name" value="DNA/RNA polymerases"/>
    <property type="match status" value="1"/>
</dbReference>
<keyword evidence="2" id="KW-0507">mRNA processing</keyword>
<dbReference type="CDD" id="cd01647">
    <property type="entry name" value="RT_LTR"/>
    <property type="match status" value="1"/>
</dbReference>
<evidence type="ECO:0000256" key="8">
    <source>
        <dbReference type="ARBA" id="ARBA00022801"/>
    </source>
</evidence>
<gene>
    <name evidence="13" type="ORF">B9479_008086</name>
</gene>
<dbReference type="GO" id="GO:0003676">
    <property type="term" value="F:nucleic acid binding"/>
    <property type="evidence" value="ECO:0007669"/>
    <property type="project" value="InterPro"/>
</dbReference>
<feature type="region of interest" description="Disordered" evidence="10">
    <location>
        <begin position="1"/>
        <end position="21"/>
    </location>
</feature>
<dbReference type="InterPro" id="IPR036875">
    <property type="entry name" value="Znf_CCHC_sf"/>
</dbReference>
<evidence type="ECO:0000259" key="12">
    <source>
        <dbReference type="Pfam" id="PF17917"/>
    </source>
</evidence>
<evidence type="ECO:0000256" key="2">
    <source>
        <dbReference type="ARBA" id="ARBA00022664"/>
    </source>
</evidence>
<dbReference type="PANTHER" id="PTHR37984:SF5">
    <property type="entry name" value="PROTEIN NYNRIN-LIKE"/>
    <property type="match status" value="1"/>
</dbReference>
<feature type="region of interest" description="Disordered" evidence="10">
    <location>
        <begin position="447"/>
        <end position="481"/>
    </location>
</feature>
<dbReference type="GO" id="GO:0004190">
    <property type="term" value="F:aspartic-type endopeptidase activity"/>
    <property type="evidence" value="ECO:0007669"/>
    <property type="project" value="UniProtKB-KW"/>
</dbReference>
<protein>
    <recommendedName>
        <fullName evidence="1">RNA-directed DNA polymerase</fullName>
        <ecNumber evidence="1">2.7.7.49</ecNumber>
    </recommendedName>
</protein>
<dbReference type="EMBL" id="NIDF01000262">
    <property type="protein sequence ID" value="TYJ51344.1"/>
    <property type="molecule type" value="Genomic_DNA"/>
</dbReference>
<keyword evidence="6" id="KW-0645">Protease</keyword>
<keyword evidence="5" id="KW-0540">Nuclease</keyword>
<keyword evidence="4" id="KW-0548">Nucleotidyltransferase</keyword>
<evidence type="ECO:0000256" key="4">
    <source>
        <dbReference type="ARBA" id="ARBA00022695"/>
    </source>
</evidence>
<dbReference type="InterPro" id="IPR043128">
    <property type="entry name" value="Rev_trsase/Diguanyl_cyclase"/>
</dbReference>
<organism evidence="13 14">
    <name type="scientific">Cryptococcus floricola</name>
    <dbReference type="NCBI Taxonomy" id="2591691"/>
    <lineage>
        <taxon>Eukaryota</taxon>
        <taxon>Fungi</taxon>
        <taxon>Dikarya</taxon>
        <taxon>Basidiomycota</taxon>
        <taxon>Agaricomycotina</taxon>
        <taxon>Tremellomycetes</taxon>
        <taxon>Tremellales</taxon>
        <taxon>Cryptococcaceae</taxon>
        <taxon>Cryptococcus</taxon>
    </lineage>
</organism>
<evidence type="ECO:0000256" key="6">
    <source>
        <dbReference type="ARBA" id="ARBA00022750"/>
    </source>
</evidence>
<evidence type="ECO:0000313" key="13">
    <source>
        <dbReference type="EMBL" id="TYJ51344.1"/>
    </source>
</evidence>
<feature type="compositionally biased region" description="Low complexity" evidence="10">
    <location>
        <begin position="465"/>
        <end position="481"/>
    </location>
</feature>